<organism evidence="2 3">
    <name type="scientific">Succiniclasticum ruminis</name>
    <dbReference type="NCBI Taxonomy" id="40841"/>
    <lineage>
        <taxon>Bacteria</taxon>
        <taxon>Bacillati</taxon>
        <taxon>Bacillota</taxon>
        <taxon>Negativicutes</taxon>
        <taxon>Acidaminococcales</taxon>
        <taxon>Acidaminococcaceae</taxon>
        <taxon>Succiniclasticum</taxon>
    </lineage>
</organism>
<gene>
    <name evidence="2" type="ORF">SAMN04487864_101144</name>
</gene>
<dbReference type="PANTHER" id="PTHR10885:SF20">
    <property type="entry name" value="NUDIX HYDROLASE DOMAIN-CONTAINING PROTEIN"/>
    <property type="match status" value="1"/>
</dbReference>
<dbReference type="GO" id="GO:0005737">
    <property type="term" value="C:cytoplasm"/>
    <property type="evidence" value="ECO:0007669"/>
    <property type="project" value="TreeGrafter"/>
</dbReference>
<dbReference type="PANTHER" id="PTHR10885">
    <property type="entry name" value="ISOPENTENYL-DIPHOSPHATE DELTA-ISOMERASE"/>
    <property type="match status" value="1"/>
</dbReference>
<evidence type="ECO:0000313" key="3">
    <source>
        <dbReference type="Proteomes" id="UP000198943"/>
    </source>
</evidence>
<sequence>MSEFLDIVNENGLPTGRIVERSIAHLEGIWHRTSHVWLLRRKEETVQVLLQKRTAVKSFPGCYDISSSGHIPAGEDFLASALRELKEELGISAKAEELICCGDRTIIWDDVFFGKEYHDRQYTRVFVLWKDMEEKDFCLQPEEVDGVRWIDLELCIRNVKENLFPHCIELPELLMVRDAVTKSPRQ</sequence>
<dbReference type="InterPro" id="IPR000086">
    <property type="entry name" value="NUDIX_hydrolase_dom"/>
</dbReference>
<dbReference type="GO" id="GO:0009240">
    <property type="term" value="P:isopentenyl diphosphate biosynthetic process"/>
    <property type="evidence" value="ECO:0007669"/>
    <property type="project" value="TreeGrafter"/>
</dbReference>
<evidence type="ECO:0000313" key="2">
    <source>
        <dbReference type="EMBL" id="SDB96134.1"/>
    </source>
</evidence>
<dbReference type="AlphaFoldDB" id="A0A1G6HPL5"/>
<dbReference type="RefSeq" id="WP_093728922.1">
    <property type="nucleotide sequence ID" value="NZ_FMYW01000001.1"/>
</dbReference>
<dbReference type="EMBL" id="FMYW01000001">
    <property type="protein sequence ID" value="SDB96134.1"/>
    <property type="molecule type" value="Genomic_DNA"/>
</dbReference>
<dbReference type="OrthoDB" id="9804563at2"/>
<keyword evidence="3" id="KW-1185">Reference proteome</keyword>
<dbReference type="GO" id="GO:0004452">
    <property type="term" value="F:isopentenyl-diphosphate delta-isomerase activity"/>
    <property type="evidence" value="ECO:0007669"/>
    <property type="project" value="TreeGrafter"/>
</dbReference>
<protein>
    <submittedName>
        <fullName evidence="2">Isopentenyldiphosphate isomerase</fullName>
    </submittedName>
</protein>
<feature type="domain" description="Nudix hydrolase" evidence="1">
    <location>
        <begin position="29"/>
        <end position="172"/>
    </location>
</feature>
<dbReference type="Gene3D" id="3.90.79.10">
    <property type="entry name" value="Nucleoside Triphosphate Pyrophosphohydrolase"/>
    <property type="match status" value="1"/>
</dbReference>
<dbReference type="PROSITE" id="PS51462">
    <property type="entry name" value="NUDIX"/>
    <property type="match status" value="1"/>
</dbReference>
<reference evidence="3" key="1">
    <citation type="submission" date="2016-10" db="EMBL/GenBank/DDBJ databases">
        <authorList>
            <person name="Varghese N."/>
            <person name="Submissions S."/>
        </authorList>
    </citation>
    <scope>NUCLEOTIDE SEQUENCE [LARGE SCALE GENOMIC DNA]</scope>
    <source>
        <strain evidence="3">DSM 11005</strain>
    </source>
</reference>
<dbReference type="Proteomes" id="UP000198943">
    <property type="component" value="Unassembled WGS sequence"/>
</dbReference>
<dbReference type="SUPFAM" id="SSF55811">
    <property type="entry name" value="Nudix"/>
    <property type="match status" value="1"/>
</dbReference>
<dbReference type="InterPro" id="IPR015797">
    <property type="entry name" value="NUDIX_hydrolase-like_dom_sf"/>
</dbReference>
<dbReference type="CDD" id="cd04692">
    <property type="entry name" value="NUDIX_Hydrolase"/>
    <property type="match status" value="1"/>
</dbReference>
<name>A0A1G6HPL5_9FIRM</name>
<evidence type="ECO:0000259" key="1">
    <source>
        <dbReference type="PROSITE" id="PS51462"/>
    </source>
</evidence>
<accession>A0A1G6HPL5</accession>
<keyword evidence="2" id="KW-0413">Isomerase</keyword>
<dbReference type="Pfam" id="PF00293">
    <property type="entry name" value="NUDIX"/>
    <property type="match status" value="1"/>
</dbReference>
<proteinExistence type="predicted"/>